<accession>A0A371CIJ3</accession>
<feature type="region of interest" description="Disordered" evidence="1">
    <location>
        <begin position="201"/>
        <end position="220"/>
    </location>
</feature>
<reference evidence="2 3" key="1">
    <citation type="journal article" date="2018" name="Biotechnol. Biofuels">
        <title>Integrative visual omics of the white-rot fungus Polyporus brumalis exposes the biotechnological potential of its oxidative enzymes for delignifying raw plant biomass.</title>
        <authorList>
            <person name="Miyauchi S."/>
            <person name="Rancon A."/>
            <person name="Drula E."/>
            <person name="Hage H."/>
            <person name="Chaduli D."/>
            <person name="Favel A."/>
            <person name="Grisel S."/>
            <person name="Henrissat B."/>
            <person name="Herpoel-Gimbert I."/>
            <person name="Ruiz-Duenas F.J."/>
            <person name="Chevret D."/>
            <person name="Hainaut M."/>
            <person name="Lin J."/>
            <person name="Wang M."/>
            <person name="Pangilinan J."/>
            <person name="Lipzen A."/>
            <person name="Lesage-Meessen L."/>
            <person name="Navarro D."/>
            <person name="Riley R."/>
            <person name="Grigoriev I.V."/>
            <person name="Zhou S."/>
            <person name="Raouche S."/>
            <person name="Rosso M.N."/>
        </authorList>
    </citation>
    <scope>NUCLEOTIDE SEQUENCE [LARGE SCALE GENOMIC DNA]</scope>
    <source>
        <strain evidence="2 3">BRFM 1820</strain>
    </source>
</reference>
<gene>
    <name evidence="2" type="ORF">OH76DRAFT_459754</name>
</gene>
<feature type="region of interest" description="Disordered" evidence="1">
    <location>
        <begin position="106"/>
        <end position="125"/>
    </location>
</feature>
<dbReference type="Proteomes" id="UP000256964">
    <property type="component" value="Unassembled WGS sequence"/>
</dbReference>
<evidence type="ECO:0000256" key="1">
    <source>
        <dbReference type="SAM" id="MobiDB-lite"/>
    </source>
</evidence>
<sequence length="220" mass="23799">MMPPLAFHVPRTTTAQCIARAQCLNVDLLSTLCCGRTRGNTAQGCSPPSRMVAGTATSPCRPAGSTPRPPTTHDLLRGGLPESVQHSEFAHGRLPNTVTLARTNAGTSHAKAGRHSPNVEGERPLTLPSRPFGVVEAHTVVPHQTRAVELEEKGRDIFVCEHVLTASDGVPGPCSVVAWLGLWTDLPQREQGRPIHRRAAHDPEPIRGREHACRPWRETA</sequence>
<name>A0A371CIJ3_9APHY</name>
<dbReference type="AlphaFoldDB" id="A0A371CIJ3"/>
<proteinExistence type="predicted"/>
<evidence type="ECO:0000313" key="2">
    <source>
        <dbReference type="EMBL" id="RDX40096.1"/>
    </source>
</evidence>
<dbReference type="EMBL" id="KZ857588">
    <property type="protein sequence ID" value="RDX40096.1"/>
    <property type="molecule type" value="Genomic_DNA"/>
</dbReference>
<organism evidence="2 3">
    <name type="scientific">Lentinus brumalis</name>
    <dbReference type="NCBI Taxonomy" id="2498619"/>
    <lineage>
        <taxon>Eukaryota</taxon>
        <taxon>Fungi</taxon>
        <taxon>Dikarya</taxon>
        <taxon>Basidiomycota</taxon>
        <taxon>Agaricomycotina</taxon>
        <taxon>Agaricomycetes</taxon>
        <taxon>Polyporales</taxon>
        <taxon>Polyporaceae</taxon>
        <taxon>Lentinus</taxon>
    </lineage>
</organism>
<keyword evidence="3" id="KW-1185">Reference proteome</keyword>
<evidence type="ECO:0000313" key="3">
    <source>
        <dbReference type="Proteomes" id="UP000256964"/>
    </source>
</evidence>
<protein>
    <submittedName>
        <fullName evidence="2">Uncharacterized protein</fullName>
    </submittedName>
</protein>